<dbReference type="PANTHER" id="PTHR13504:SF38">
    <property type="entry name" value="FIDO DOMAIN-CONTAINING PROTEIN"/>
    <property type="match status" value="1"/>
</dbReference>
<accession>A0A3B1ADR4</accession>
<evidence type="ECO:0000313" key="2">
    <source>
        <dbReference type="EMBL" id="VAX03956.1"/>
    </source>
</evidence>
<dbReference type="PANTHER" id="PTHR13504">
    <property type="entry name" value="FIDO DOMAIN-CONTAINING PROTEIN DDB_G0283145"/>
    <property type="match status" value="1"/>
</dbReference>
<dbReference type="PROSITE" id="PS51459">
    <property type="entry name" value="FIDO"/>
    <property type="match status" value="1"/>
</dbReference>
<dbReference type="Gene3D" id="1.10.3290.10">
    <property type="entry name" value="Fido-like domain"/>
    <property type="match status" value="1"/>
</dbReference>
<evidence type="ECO:0000259" key="1">
    <source>
        <dbReference type="PROSITE" id="PS51459"/>
    </source>
</evidence>
<proteinExistence type="predicted"/>
<reference evidence="2" key="1">
    <citation type="submission" date="2018-06" db="EMBL/GenBank/DDBJ databases">
        <authorList>
            <person name="Zhirakovskaya E."/>
        </authorList>
    </citation>
    <scope>NUCLEOTIDE SEQUENCE</scope>
</reference>
<dbReference type="AlphaFoldDB" id="A0A3B1ADR4"/>
<feature type="domain" description="Fido" evidence="1">
    <location>
        <begin position="371"/>
        <end position="502"/>
    </location>
</feature>
<organism evidence="2">
    <name type="scientific">hydrothermal vent metagenome</name>
    <dbReference type="NCBI Taxonomy" id="652676"/>
    <lineage>
        <taxon>unclassified sequences</taxon>
        <taxon>metagenomes</taxon>
        <taxon>ecological metagenomes</taxon>
    </lineage>
</organism>
<dbReference type="Pfam" id="PF02661">
    <property type="entry name" value="Fic"/>
    <property type="match status" value="1"/>
</dbReference>
<dbReference type="InterPro" id="IPR040198">
    <property type="entry name" value="Fido_containing"/>
</dbReference>
<gene>
    <name evidence="2" type="ORF">MNBD_GAMMA20-321</name>
</gene>
<name>A0A3B1ADR4_9ZZZZ</name>
<sequence>MVAKRFGQALAEALSRVEKQAQQGIVKSADIQRTDRERLQHAGWLQPIMKGWYLLGQSDDAKPGSTTPWFGHFWGFIRYYLSDRYGENYCLSAECSLDLHTDATSIPRQVVAMTATGGANTLTLPHNTSLLVYPDPANLPSAPVRLNELRVMALPLALCRAAPRYFEFSPMNAELALRLADPVELSRILLEGAHTRAASRLMGAYQFIGETERAERIKGDMAAVGYRISPVNPFQTERPLLGAGTQLSSPLVGRLRALWEGMRETVIDIFPKPPGLPADSSGYRDSMEDIYQHDAYNSLSIEGYQVTPALIEKVRLGQWNPDASLQDQAQVAALAARGYYETFQRVESTIGVILSGEDAADSVRANLQDWYRALFSASVQAGILAAADLAGYRNRPVYIRGSNHVPPSHRAVMDGMDTLFELLKQEDEPIVRAVLGHFLFVFIHPYPDGNGRLGRFLMNTLLASGGYPWTVIRLKRRQQYMDALEQASVGGDIRPFSEFVREEMAVDWRHEVN</sequence>
<dbReference type="InterPro" id="IPR036597">
    <property type="entry name" value="Fido-like_dom_sf"/>
</dbReference>
<dbReference type="EMBL" id="UOFU01000356">
    <property type="protein sequence ID" value="VAX03956.1"/>
    <property type="molecule type" value="Genomic_DNA"/>
</dbReference>
<dbReference type="SUPFAM" id="SSF140931">
    <property type="entry name" value="Fic-like"/>
    <property type="match status" value="1"/>
</dbReference>
<dbReference type="InterPro" id="IPR003812">
    <property type="entry name" value="Fido"/>
</dbReference>
<protein>
    <submittedName>
        <fullName evidence="2">A4orf02 protein</fullName>
    </submittedName>
</protein>